<reference evidence="2" key="1">
    <citation type="submission" date="2022-03" db="EMBL/GenBank/DDBJ databases">
        <title>Genomic Encyclopedia of Type Strains, Phase III (KMG-III): the genomes of soil and plant-associated and newly described type strains.</title>
        <authorList>
            <person name="Whitman W."/>
        </authorList>
    </citation>
    <scope>NUCLEOTIDE SEQUENCE</scope>
    <source>
        <strain evidence="2">ANL 6-2</strain>
    </source>
</reference>
<keyword evidence="1" id="KW-1133">Transmembrane helix</keyword>
<dbReference type="EMBL" id="JALJXV010000002">
    <property type="protein sequence ID" value="MCP1674007.1"/>
    <property type="molecule type" value="Genomic_DNA"/>
</dbReference>
<feature type="transmembrane region" description="Helical" evidence="1">
    <location>
        <begin position="20"/>
        <end position="44"/>
    </location>
</feature>
<keyword evidence="1" id="KW-0812">Transmembrane</keyword>
<name>A0AAE3G536_9GAMM</name>
<proteinExistence type="predicted"/>
<comment type="caution">
    <text evidence="2">The sequence shown here is derived from an EMBL/GenBank/DDBJ whole genome shotgun (WGS) entry which is preliminary data.</text>
</comment>
<evidence type="ECO:0000256" key="1">
    <source>
        <dbReference type="SAM" id="Phobius"/>
    </source>
</evidence>
<keyword evidence="1" id="KW-0472">Membrane</keyword>
<keyword evidence="3" id="KW-1185">Reference proteome</keyword>
<gene>
    <name evidence="2" type="ORF">J2T57_001106</name>
</gene>
<dbReference type="Proteomes" id="UP001205843">
    <property type="component" value="Unassembled WGS sequence"/>
</dbReference>
<evidence type="ECO:0000313" key="2">
    <source>
        <dbReference type="EMBL" id="MCP1674007.1"/>
    </source>
</evidence>
<protein>
    <submittedName>
        <fullName evidence="2">Uncharacterized protein</fullName>
    </submittedName>
</protein>
<dbReference type="AlphaFoldDB" id="A0AAE3G536"/>
<dbReference type="RefSeq" id="WP_253475441.1">
    <property type="nucleotide sequence ID" value="NZ_JALJXV010000002.1"/>
</dbReference>
<organism evidence="2 3">
    <name type="scientific">Natronocella acetinitrilica</name>
    <dbReference type="NCBI Taxonomy" id="414046"/>
    <lineage>
        <taxon>Bacteria</taxon>
        <taxon>Pseudomonadati</taxon>
        <taxon>Pseudomonadota</taxon>
        <taxon>Gammaproteobacteria</taxon>
        <taxon>Chromatiales</taxon>
        <taxon>Ectothiorhodospiraceae</taxon>
        <taxon>Natronocella</taxon>
    </lineage>
</organism>
<feature type="transmembrane region" description="Helical" evidence="1">
    <location>
        <begin position="50"/>
        <end position="73"/>
    </location>
</feature>
<evidence type="ECO:0000313" key="3">
    <source>
        <dbReference type="Proteomes" id="UP001205843"/>
    </source>
</evidence>
<sequence length="104" mass="10876">MNTVQQSSPSTGGGRLGNGLSLLFEGAALLLALMAVRLTLGWPWGTPAEGIWPGLLTAIIHLFVATFATLLLTLYASGRVILRAVILGLGYLGAVYALLHVFLG</sequence>
<accession>A0AAE3G536</accession>
<feature type="transmembrane region" description="Helical" evidence="1">
    <location>
        <begin position="80"/>
        <end position="103"/>
    </location>
</feature>